<accession>A0ABR4FLX2</accession>
<reference evidence="2 3" key="1">
    <citation type="submission" date="2024-07" db="EMBL/GenBank/DDBJ databases">
        <title>Section-level genome sequencing and comparative genomics of Aspergillus sections Usti and Cavernicolus.</title>
        <authorList>
            <consortium name="Lawrence Berkeley National Laboratory"/>
            <person name="Nybo J.L."/>
            <person name="Vesth T.C."/>
            <person name="Theobald S."/>
            <person name="Frisvad J.C."/>
            <person name="Larsen T.O."/>
            <person name="Kjaerboelling I."/>
            <person name="Rothschild-Mancinelli K."/>
            <person name="Lyhne E.K."/>
            <person name="Kogle M.E."/>
            <person name="Barry K."/>
            <person name="Clum A."/>
            <person name="Na H."/>
            <person name="Ledsgaard L."/>
            <person name="Lin J."/>
            <person name="Lipzen A."/>
            <person name="Kuo A."/>
            <person name="Riley R."/>
            <person name="Mondo S."/>
            <person name="Labutti K."/>
            <person name="Haridas S."/>
            <person name="Pangalinan J."/>
            <person name="Salamov A.A."/>
            <person name="Simmons B.A."/>
            <person name="Magnuson J.K."/>
            <person name="Chen J."/>
            <person name="Drula E."/>
            <person name="Henrissat B."/>
            <person name="Wiebenga A."/>
            <person name="Lubbers R.J."/>
            <person name="Gomes A.C."/>
            <person name="Makela M.R."/>
            <person name="Stajich J."/>
            <person name="Grigoriev I.V."/>
            <person name="Mortensen U.H."/>
            <person name="De Vries R.P."/>
            <person name="Baker S.E."/>
            <person name="Andersen M.R."/>
        </authorList>
    </citation>
    <scope>NUCLEOTIDE SEQUENCE [LARGE SCALE GENOMIC DNA]</scope>
    <source>
        <strain evidence="2 3">CBS 209.92</strain>
    </source>
</reference>
<organism evidence="2 3">
    <name type="scientific">Aspergillus keveii</name>
    <dbReference type="NCBI Taxonomy" id="714993"/>
    <lineage>
        <taxon>Eukaryota</taxon>
        <taxon>Fungi</taxon>
        <taxon>Dikarya</taxon>
        <taxon>Ascomycota</taxon>
        <taxon>Pezizomycotina</taxon>
        <taxon>Eurotiomycetes</taxon>
        <taxon>Eurotiomycetidae</taxon>
        <taxon>Eurotiales</taxon>
        <taxon>Aspergillaceae</taxon>
        <taxon>Aspergillus</taxon>
        <taxon>Aspergillus subgen. Nidulantes</taxon>
    </lineage>
</organism>
<feature type="signal peptide" evidence="1">
    <location>
        <begin position="1"/>
        <end position="20"/>
    </location>
</feature>
<proteinExistence type="predicted"/>
<keyword evidence="3" id="KW-1185">Reference proteome</keyword>
<evidence type="ECO:0000313" key="3">
    <source>
        <dbReference type="Proteomes" id="UP001610563"/>
    </source>
</evidence>
<dbReference type="EMBL" id="JBFTWV010000187">
    <property type="protein sequence ID" value="KAL2784254.1"/>
    <property type="molecule type" value="Genomic_DNA"/>
</dbReference>
<sequence>MSSWQMSLIVVLSEITATLNDSSQAPLARPFPNVGKGYFPWVSIPDQINHRPDYIIYASVEAGNQRPTRPSFRNDAPEYLL</sequence>
<comment type="caution">
    <text evidence="2">The sequence shown here is derived from an EMBL/GenBank/DDBJ whole genome shotgun (WGS) entry which is preliminary data.</text>
</comment>
<gene>
    <name evidence="2" type="ORF">BJX66DRAFT_90487</name>
</gene>
<feature type="chain" id="PRO_5045596267" evidence="1">
    <location>
        <begin position="21"/>
        <end position="81"/>
    </location>
</feature>
<name>A0ABR4FLX2_9EURO</name>
<dbReference type="Proteomes" id="UP001610563">
    <property type="component" value="Unassembled WGS sequence"/>
</dbReference>
<evidence type="ECO:0000256" key="1">
    <source>
        <dbReference type="SAM" id="SignalP"/>
    </source>
</evidence>
<protein>
    <submittedName>
        <fullName evidence="2">Uncharacterized protein</fullName>
    </submittedName>
</protein>
<evidence type="ECO:0000313" key="2">
    <source>
        <dbReference type="EMBL" id="KAL2784254.1"/>
    </source>
</evidence>
<keyword evidence="1" id="KW-0732">Signal</keyword>